<dbReference type="SUPFAM" id="SSF74653">
    <property type="entry name" value="TolA/TonB C-terminal domain"/>
    <property type="match status" value="1"/>
</dbReference>
<organism evidence="3 4">
    <name type="scientific">Flavobacterium gillisiae</name>
    <dbReference type="NCBI Taxonomy" id="150146"/>
    <lineage>
        <taxon>Bacteria</taxon>
        <taxon>Pseudomonadati</taxon>
        <taxon>Bacteroidota</taxon>
        <taxon>Flavobacteriia</taxon>
        <taxon>Flavobacteriales</taxon>
        <taxon>Flavobacteriaceae</taxon>
        <taxon>Flavobacterium</taxon>
    </lineage>
</organism>
<dbReference type="OrthoDB" id="9812355at2"/>
<dbReference type="Gene3D" id="2.20.110.10">
    <property type="entry name" value="Histone H3 K4-specific methyltransferase SET7/9 N-terminal domain"/>
    <property type="match status" value="1"/>
</dbReference>
<feature type="signal peptide" evidence="1">
    <location>
        <begin position="1"/>
        <end position="20"/>
    </location>
</feature>
<evidence type="ECO:0000259" key="2">
    <source>
        <dbReference type="Pfam" id="PF03544"/>
    </source>
</evidence>
<feature type="domain" description="TonB C-terminal" evidence="2">
    <location>
        <begin position="169"/>
        <end position="229"/>
    </location>
</feature>
<keyword evidence="1" id="KW-0732">Signal</keyword>
<dbReference type="RefSeq" id="WP_091087004.1">
    <property type="nucleotide sequence ID" value="NZ_FNRD01000004.1"/>
</dbReference>
<protein>
    <submittedName>
        <fullName evidence="3">TonB protein C-terminal</fullName>
    </submittedName>
</protein>
<evidence type="ECO:0000313" key="3">
    <source>
        <dbReference type="EMBL" id="SEA40538.1"/>
    </source>
</evidence>
<dbReference type="AlphaFoldDB" id="A0A1H4AXM2"/>
<dbReference type="SUPFAM" id="SSF82185">
    <property type="entry name" value="Histone H3 K4-specific methyltransferase SET7/9 N-terminal domain"/>
    <property type="match status" value="1"/>
</dbReference>
<dbReference type="InterPro" id="IPR037682">
    <property type="entry name" value="TonB_C"/>
</dbReference>
<dbReference type="Pfam" id="PF03544">
    <property type="entry name" value="TonB_C"/>
    <property type="match status" value="1"/>
</dbReference>
<dbReference type="Gene3D" id="3.30.1150.10">
    <property type="match status" value="1"/>
</dbReference>
<dbReference type="EMBL" id="FNRD01000004">
    <property type="protein sequence ID" value="SEA40538.1"/>
    <property type="molecule type" value="Genomic_DNA"/>
</dbReference>
<keyword evidence="4" id="KW-1185">Reference proteome</keyword>
<dbReference type="Proteomes" id="UP000198951">
    <property type="component" value="Unassembled WGS sequence"/>
</dbReference>
<evidence type="ECO:0000313" key="4">
    <source>
        <dbReference type="Proteomes" id="UP000198951"/>
    </source>
</evidence>
<sequence length="232" mass="26813">MKKSLALLVLLLSVSFYGQKKTYYTEDFKELRSAEGATYYSTYEDSKEGTTRTTYFVDGTKRNYDEFSNLKKRIKDGTSITWYKNGNKEKELIYKNGKIDGVSNLYYENSEIKRSENYKNGDFIDGKCFNETGTEITFFPYYVQPEFPGGINEFYKYVAKNFKSPNAAKGIMKIEFVVETNGTLKDFKIIEGLNYDMNVEVLRVLFNSPLWIPGKVDGKDSRVKYGIPITIK</sequence>
<reference evidence="4" key="1">
    <citation type="submission" date="2016-10" db="EMBL/GenBank/DDBJ databases">
        <authorList>
            <person name="Varghese N."/>
            <person name="Submissions S."/>
        </authorList>
    </citation>
    <scope>NUCLEOTIDE SEQUENCE [LARGE SCALE GENOMIC DNA]</scope>
    <source>
        <strain evidence="4">DSM 22376</strain>
    </source>
</reference>
<proteinExistence type="predicted"/>
<evidence type="ECO:0000256" key="1">
    <source>
        <dbReference type="SAM" id="SignalP"/>
    </source>
</evidence>
<gene>
    <name evidence="3" type="ORF">SAMN05443667_10485</name>
</gene>
<feature type="chain" id="PRO_5011575870" evidence="1">
    <location>
        <begin position="21"/>
        <end position="232"/>
    </location>
</feature>
<dbReference type="STRING" id="150146.SAMN05443667_10485"/>
<dbReference type="GO" id="GO:0055085">
    <property type="term" value="P:transmembrane transport"/>
    <property type="evidence" value="ECO:0007669"/>
    <property type="project" value="InterPro"/>
</dbReference>
<name>A0A1H4AXM2_9FLAO</name>
<accession>A0A1H4AXM2</accession>